<dbReference type="Gene3D" id="3.30.2270.10">
    <property type="entry name" value="Folate-binding superfamily"/>
    <property type="match status" value="1"/>
</dbReference>
<keyword evidence="2" id="KW-1185">Reference proteome</keyword>
<dbReference type="RefSeq" id="WP_149231852.1">
    <property type="nucleotide sequence ID" value="NZ_JALJXJ010000006.1"/>
</dbReference>
<protein>
    <submittedName>
        <fullName evidence="1">Sarcosine oxidase subunit delta</fullName>
    </submittedName>
</protein>
<gene>
    <name evidence="1" type="ORF">FZ942_14810</name>
</gene>
<evidence type="ECO:0000313" key="2">
    <source>
        <dbReference type="Proteomes" id="UP000324927"/>
    </source>
</evidence>
<comment type="caution">
    <text evidence="1">The sequence shown here is derived from an EMBL/GenBank/DDBJ whole genome shotgun (WGS) entry which is preliminary data.</text>
</comment>
<sequence length="94" mass="10957">MLVIRCPWCSERDQTEFSYHGEAHIARPATPMDRTDEQWGDYLFFRSNTRGPHRERWLHAAGCRRWFNLLRDTATGRILAVYRPDEPPPAATAG</sequence>
<organism evidence="1 2">
    <name type="scientific">Azospirillum lipoferum</name>
    <dbReference type="NCBI Taxonomy" id="193"/>
    <lineage>
        <taxon>Bacteria</taxon>
        <taxon>Pseudomonadati</taxon>
        <taxon>Pseudomonadota</taxon>
        <taxon>Alphaproteobacteria</taxon>
        <taxon>Rhodospirillales</taxon>
        <taxon>Azospirillaceae</taxon>
        <taxon>Azospirillum</taxon>
    </lineage>
</organism>
<dbReference type="GO" id="GO:0046653">
    <property type="term" value="P:tetrahydrofolate metabolic process"/>
    <property type="evidence" value="ECO:0007669"/>
    <property type="project" value="InterPro"/>
</dbReference>
<reference evidence="1 2" key="1">
    <citation type="submission" date="2019-08" db="EMBL/GenBank/DDBJ databases">
        <authorList>
            <person name="Grouzdev D."/>
            <person name="Tikhonova E."/>
            <person name="Kravchenko I."/>
        </authorList>
    </citation>
    <scope>NUCLEOTIDE SEQUENCE [LARGE SCALE GENOMIC DNA]</scope>
    <source>
        <strain evidence="1 2">59b</strain>
    </source>
</reference>
<dbReference type="OrthoDB" id="7159274at2"/>
<evidence type="ECO:0000313" key="1">
    <source>
        <dbReference type="EMBL" id="KAA0595667.1"/>
    </source>
</evidence>
<dbReference type="AlphaFoldDB" id="A0A5A9GMQ9"/>
<proteinExistence type="predicted"/>
<dbReference type="InterPro" id="IPR006279">
    <property type="entry name" value="SoxD"/>
</dbReference>
<accession>A0A5A9GMQ9</accession>
<dbReference type="Pfam" id="PF04267">
    <property type="entry name" value="SoxD"/>
    <property type="match status" value="1"/>
</dbReference>
<name>A0A5A9GMQ9_AZOLI</name>
<dbReference type="GO" id="GO:0008115">
    <property type="term" value="F:sarcosine oxidase activity"/>
    <property type="evidence" value="ECO:0007669"/>
    <property type="project" value="InterPro"/>
</dbReference>
<dbReference type="Proteomes" id="UP000324927">
    <property type="component" value="Unassembled WGS sequence"/>
</dbReference>
<dbReference type="InterPro" id="IPR038561">
    <property type="entry name" value="SoxD_sf"/>
</dbReference>
<dbReference type="EMBL" id="VTTN01000005">
    <property type="protein sequence ID" value="KAA0595667.1"/>
    <property type="molecule type" value="Genomic_DNA"/>
</dbReference>